<protein>
    <recommendedName>
        <fullName evidence="4">DUF2730 family protein</fullName>
    </recommendedName>
</protein>
<evidence type="ECO:0008006" key="4">
    <source>
        <dbReference type="Google" id="ProtNLM"/>
    </source>
</evidence>
<name>A0ABV2MB80_9HYPH</name>
<dbReference type="EMBL" id="JBEPMY010000001">
    <property type="protein sequence ID" value="MET3753394.1"/>
    <property type="molecule type" value="Genomic_DNA"/>
</dbReference>
<dbReference type="Proteomes" id="UP001549077">
    <property type="component" value="Unassembled WGS sequence"/>
</dbReference>
<dbReference type="GeneID" id="91149101"/>
<evidence type="ECO:0000256" key="1">
    <source>
        <dbReference type="SAM" id="Phobius"/>
    </source>
</evidence>
<reference evidence="2 3" key="1">
    <citation type="submission" date="2024-06" db="EMBL/GenBank/DDBJ databases">
        <title>Genomic Encyclopedia of Type Strains, Phase IV (KMG-IV): sequencing the most valuable type-strain genomes for metagenomic binning, comparative biology and taxonomic classification.</title>
        <authorList>
            <person name="Goeker M."/>
        </authorList>
    </citation>
    <scope>NUCLEOTIDE SEQUENCE [LARGE SCALE GENOMIC DNA]</scope>
    <source>
        <strain evidence="2 3">DSM 29288</strain>
    </source>
</reference>
<keyword evidence="3" id="KW-1185">Reference proteome</keyword>
<comment type="caution">
    <text evidence="2">The sequence shown here is derived from an EMBL/GenBank/DDBJ whole genome shotgun (WGS) entry which is preliminary data.</text>
</comment>
<evidence type="ECO:0000313" key="3">
    <source>
        <dbReference type="Proteomes" id="UP001549077"/>
    </source>
</evidence>
<proteinExistence type="predicted"/>
<evidence type="ECO:0000313" key="2">
    <source>
        <dbReference type="EMBL" id="MET3753394.1"/>
    </source>
</evidence>
<keyword evidence="1" id="KW-0472">Membrane</keyword>
<gene>
    <name evidence="2" type="ORF">ABID08_000733</name>
</gene>
<keyword evidence="1" id="KW-0812">Transmembrane</keyword>
<sequence>MTGPEIMAVVGFGLAVFGTIFAIWKYLDSKLMIQRRDTEKVAEELAQHRLHVAESYVSKAGLRETTDQIMEAISGVKAAVDNMTLRVDRIVENQPRRTTTRG</sequence>
<organism evidence="2 3">
    <name type="scientific">Rhizobium binae</name>
    <dbReference type="NCBI Taxonomy" id="1138190"/>
    <lineage>
        <taxon>Bacteria</taxon>
        <taxon>Pseudomonadati</taxon>
        <taxon>Pseudomonadota</taxon>
        <taxon>Alphaproteobacteria</taxon>
        <taxon>Hyphomicrobiales</taxon>
        <taxon>Rhizobiaceae</taxon>
        <taxon>Rhizobium/Agrobacterium group</taxon>
        <taxon>Rhizobium</taxon>
    </lineage>
</organism>
<accession>A0ABV2MB80</accession>
<dbReference type="RefSeq" id="WP_168302362.1">
    <property type="nucleotide sequence ID" value="NZ_CP071604.1"/>
</dbReference>
<feature type="transmembrane region" description="Helical" evidence="1">
    <location>
        <begin position="6"/>
        <end position="27"/>
    </location>
</feature>
<keyword evidence="1" id="KW-1133">Transmembrane helix</keyword>